<accession>A0A5E7DWB5</accession>
<evidence type="ECO:0000313" key="2">
    <source>
        <dbReference type="Proteomes" id="UP000325375"/>
    </source>
</evidence>
<dbReference type="AlphaFoldDB" id="A0A5E7DWB5"/>
<gene>
    <name evidence="1" type="ORF">PS718_04218</name>
</gene>
<dbReference type="Proteomes" id="UP000325375">
    <property type="component" value="Unassembled WGS sequence"/>
</dbReference>
<reference evidence="1 2" key="1">
    <citation type="submission" date="2019-09" db="EMBL/GenBank/DDBJ databases">
        <authorList>
            <person name="Chandra G."/>
            <person name="Truman W A."/>
        </authorList>
    </citation>
    <scope>NUCLEOTIDE SEQUENCE [LARGE SCALE GENOMIC DNA]</scope>
    <source>
        <strain evidence="1">PS718</strain>
    </source>
</reference>
<organism evidence="1 2">
    <name type="scientific">Pseudomonas fluorescens</name>
    <dbReference type="NCBI Taxonomy" id="294"/>
    <lineage>
        <taxon>Bacteria</taxon>
        <taxon>Pseudomonadati</taxon>
        <taxon>Pseudomonadota</taxon>
        <taxon>Gammaproteobacteria</taxon>
        <taxon>Pseudomonadales</taxon>
        <taxon>Pseudomonadaceae</taxon>
        <taxon>Pseudomonas</taxon>
    </lineage>
</organism>
<dbReference type="RefSeq" id="WP_150604460.1">
    <property type="nucleotide sequence ID" value="NZ_CABVHX010000022.1"/>
</dbReference>
<protein>
    <submittedName>
        <fullName evidence="1">Uncharacterized protein</fullName>
    </submittedName>
</protein>
<proteinExistence type="predicted"/>
<sequence>MKIDFFKDPSSNKKKLHPQYIQLKNSPGFKPARTILRSIQKSFIDPDGNFVEQFQTTGFDQRTFELFLNELFKSQNMIIDRRHDRPDFILSKGDRTIALEAVTANPSNNSGIIPYSIYPELDNTDSELVDLYRNEIPIRLGSPLFSKLKKEYWTLPQVKGKSLVIAIQDFSRPGSLTSSSSALAQYLYGVEYDAQKDKSGNLTVHHKPIKEHIKGSKIIPSGFFDLPGAENISGILFCNTGTIATFNRISHAGKGNDPALRMIRYGTSYRHGKNATLPAPFMYEIGTYQAEIETWNQGTIFFHNPNALIPLPIGWVGASADTYLKDGEHITNFHDDFHPYMSVTQIFNERDNRKTVDDYLQTIWKSLTDIFPIDET</sequence>
<dbReference type="EMBL" id="CABVHX010000022">
    <property type="protein sequence ID" value="VVO21101.1"/>
    <property type="molecule type" value="Genomic_DNA"/>
</dbReference>
<name>A0A5E7DWB5_PSEFL</name>
<evidence type="ECO:0000313" key="1">
    <source>
        <dbReference type="EMBL" id="VVO21101.1"/>
    </source>
</evidence>